<evidence type="ECO:0000313" key="6">
    <source>
        <dbReference type="Proteomes" id="UP000501060"/>
    </source>
</evidence>
<evidence type="ECO:0000256" key="2">
    <source>
        <dbReference type="ARBA" id="ARBA00022723"/>
    </source>
</evidence>
<dbReference type="SUPFAM" id="SSF56214">
    <property type="entry name" value="4'-phosphopantetheinyl transferase"/>
    <property type="match status" value="1"/>
</dbReference>
<evidence type="ECO:0000259" key="4">
    <source>
        <dbReference type="Pfam" id="PF01648"/>
    </source>
</evidence>
<dbReference type="Proteomes" id="UP000501060">
    <property type="component" value="Chromosome"/>
</dbReference>
<keyword evidence="2" id="KW-0479">Metal-binding</keyword>
<evidence type="ECO:0000313" key="5">
    <source>
        <dbReference type="EMBL" id="QJG66984.1"/>
    </source>
</evidence>
<feature type="domain" description="4'-phosphopantetheinyl transferase" evidence="4">
    <location>
        <begin position="5"/>
        <end position="74"/>
    </location>
</feature>
<organism evidence="5 6">
    <name type="scientific">Mycoplasma phocoenae</name>
    <dbReference type="NCBI Taxonomy" id="754517"/>
    <lineage>
        <taxon>Bacteria</taxon>
        <taxon>Bacillati</taxon>
        <taxon>Mycoplasmatota</taxon>
        <taxon>Mollicutes</taxon>
        <taxon>Mycoplasmataceae</taxon>
        <taxon>Mycoplasma</taxon>
    </lineage>
</organism>
<evidence type="ECO:0000256" key="3">
    <source>
        <dbReference type="ARBA" id="ARBA00022842"/>
    </source>
</evidence>
<dbReference type="EMBL" id="CP051481">
    <property type="protein sequence ID" value="QJG66984.1"/>
    <property type="molecule type" value="Genomic_DNA"/>
</dbReference>
<dbReference type="GO" id="GO:0000287">
    <property type="term" value="F:magnesium ion binding"/>
    <property type="evidence" value="ECO:0007669"/>
    <property type="project" value="InterPro"/>
</dbReference>
<keyword evidence="3" id="KW-0460">Magnesium</keyword>
<proteinExistence type="predicted"/>
<sequence>MIKHGIDIALVKRFKKINRKTIERFLSPNEAEIFKKLRNEKFLKENTKTLFLATRWAIKEALFKADNQNYKYSEIDIKKINDVYTYENYSISVSHDGEYVIASAIKIKE</sequence>
<dbReference type="InterPro" id="IPR004568">
    <property type="entry name" value="Ppantetheine-prot_Trfase_dom"/>
</dbReference>
<dbReference type="AlphaFoldDB" id="A0A858U1I9"/>
<accession>A0A858U1I9</accession>
<dbReference type="GO" id="GO:0008897">
    <property type="term" value="F:holo-[acyl-carrier-protein] synthase activity"/>
    <property type="evidence" value="ECO:0007669"/>
    <property type="project" value="InterPro"/>
</dbReference>
<dbReference type="KEGG" id="mphe:HGG69_01445"/>
<dbReference type="RefSeq" id="WP_169605035.1">
    <property type="nucleotide sequence ID" value="NZ_CP051481.1"/>
</dbReference>
<dbReference type="Gene3D" id="3.90.470.20">
    <property type="entry name" value="4'-phosphopantetheinyl transferase domain"/>
    <property type="match status" value="1"/>
</dbReference>
<dbReference type="InterPro" id="IPR037143">
    <property type="entry name" value="4-PPantetheinyl_Trfase_dom_sf"/>
</dbReference>
<dbReference type="InterPro" id="IPR008278">
    <property type="entry name" value="4-PPantetheinyl_Trfase_dom"/>
</dbReference>
<gene>
    <name evidence="5" type="ORF">HGG69_01445</name>
</gene>
<dbReference type="NCBIfam" id="TIGR00556">
    <property type="entry name" value="pantethn_trn"/>
    <property type="match status" value="1"/>
</dbReference>
<evidence type="ECO:0000256" key="1">
    <source>
        <dbReference type="ARBA" id="ARBA00022679"/>
    </source>
</evidence>
<name>A0A858U1I9_9MOLU</name>
<dbReference type="GO" id="GO:0006633">
    <property type="term" value="P:fatty acid biosynthetic process"/>
    <property type="evidence" value="ECO:0007669"/>
    <property type="project" value="InterPro"/>
</dbReference>
<reference evidence="5 6" key="1">
    <citation type="submission" date="2020-04" db="EMBL/GenBank/DDBJ databases">
        <title>Novel Mycoplasma species detected in Phocoena phocoena (harbor porpoise) from the USA.</title>
        <authorList>
            <person name="Volokhov D.V."/>
        </authorList>
    </citation>
    <scope>NUCLEOTIDE SEQUENCE [LARGE SCALE GENOMIC DNA]</scope>
    <source>
        <strain evidence="5 6">Phocoena C-264-GEN</strain>
    </source>
</reference>
<keyword evidence="6" id="KW-1185">Reference proteome</keyword>
<protein>
    <submittedName>
        <fullName evidence="5">4'-phosphopantetheinyl transferase superfamily protein</fullName>
    </submittedName>
</protein>
<dbReference type="Pfam" id="PF01648">
    <property type="entry name" value="ACPS"/>
    <property type="match status" value="1"/>
</dbReference>
<keyword evidence="1 5" id="KW-0808">Transferase</keyword>